<organism evidence="1">
    <name type="scientific">marine sediment metagenome</name>
    <dbReference type="NCBI Taxonomy" id="412755"/>
    <lineage>
        <taxon>unclassified sequences</taxon>
        <taxon>metagenomes</taxon>
        <taxon>ecological metagenomes</taxon>
    </lineage>
</organism>
<dbReference type="AlphaFoldDB" id="X0YKW3"/>
<accession>X0YKW3</accession>
<name>X0YKW3_9ZZZZ</name>
<protein>
    <recommendedName>
        <fullName evidence="2">Calcineurin-like phosphoesterase domain-containing protein</fullName>
    </recommendedName>
</protein>
<gene>
    <name evidence="1" type="ORF">S01H4_09486</name>
</gene>
<comment type="caution">
    <text evidence="1">The sequence shown here is derived from an EMBL/GenBank/DDBJ whole genome shotgun (WGS) entry which is preliminary data.</text>
</comment>
<dbReference type="EMBL" id="BART01003439">
    <property type="protein sequence ID" value="GAG56680.1"/>
    <property type="molecule type" value="Genomic_DNA"/>
</dbReference>
<reference evidence="1" key="1">
    <citation type="journal article" date="2014" name="Front. Microbiol.">
        <title>High frequency of phylogenetically diverse reductive dehalogenase-homologous genes in deep subseafloor sedimentary metagenomes.</title>
        <authorList>
            <person name="Kawai M."/>
            <person name="Futagami T."/>
            <person name="Toyoda A."/>
            <person name="Takaki Y."/>
            <person name="Nishi S."/>
            <person name="Hori S."/>
            <person name="Arai W."/>
            <person name="Tsubouchi T."/>
            <person name="Morono Y."/>
            <person name="Uchiyama I."/>
            <person name="Ito T."/>
            <person name="Fujiyama A."/>
            <person name="Inagaki F."/>
            <person name="Takami H."/>
        </authorList>
    </citation>
    <scope>NUCLEOTIDE SEQUENCE</scope>
    <source>
        <strain evidence="1">Expedition CK06-06</strain>
    </source>
</reference>
<evidence type="ECO:0008006" key="2">
    <source>
        <dbReference type="Google" id="ProtNLM"/>
    </source>
</evidence>
<feature type="non-terminal residue" evidence="1">
    <location>
        <position position="89"/>
    </location>
</feature>
<evidence type="ECO:0000313" key="1">
    <source>
        <dbReference type="EMBL" id="GAG56680.1"/>
    </source>
</evidence>
<proteinExistence type="predicted"/>
<sequence>MKESEPVFRKIKLLCPIFTTVGNHDYRPYHYDLTWAEMYKKIGLNAAEAIALNQLFSASPISALVKSTMALKGYLSEINPSFNFFLSLG</sequence>